<sequence length="61" mass="7208">MYLLNNIFHHFCNSNNNMYVWDKTTPSKGSRHLYLPNNADFGVIEMALRKKEFLIYTIGLL</sequence>
<reference evidence="1" key="1">
    <citation type="submission" date="2013-04" db="EMBL/GenBank/DDBJ databases">
        <authorList>
            <person name="Qu J."/>
            <person name="Murali S.C."/>
            <person name="Bandaranaike D."/>
            <person name="Bellair M."/>
            <person name="Blankenburg K."/>
            <person name="Chao H."/>
            <person name="Dinh H."/>
            <person name="Doddapaneni H."/>
            <person name="Downs B."/>
            <person name="Dugan-Rocha S."/>
            <person name="Elkadiri S."/>
            <person name="Gnanaolivu R.D."/>
            <person name="Hernandez B."/>
            <person name="Javaid M."/>
            <person name="Jayaseelan J.C."/>
            <person name="Lee S."/>
            <person name="Li M."/>
            <person name="Ming W."/>
            <person name="Munidasa M."/>
            <person name="Muniz J."/>
            <person name="Nguyen L."/>
            <person name="Ongeri F."/>
            <person name="Osuji N."/>
            <person name="Pu L.-L."/>
            <person name="Puazo M."/>
            <person name="Qu C."/>
            <person name="Quiroz J."/>
            <person name="Raj R."/>
            <person name="Weissenberger G."/>
            <person name="Xin Y."/>
            <person name="Zou X."/>
            <person name="Han Y."/>
            <person name="Richards S."/>
            <person name="Worley K."/>
            <person name="Muzny D."/>
            <person name="Gibbs R."/>
        </authorList>
    </citation>
    <scope>NUCLEOTIDE SEQUENCE</scope>
    <source>
        <strain evidence="1">Sampled in the wild</strain>
    </source>
</reference>
<dbReference type="EMBL" id="KZ308579">
    <property type="protein sequence ID" value="KAG8231845.1"/>
    <property type="molecule type" value="Genomic_DNA"/>
</dbReference>
<comment type="caution">
    <text evidence="1">The sequence shown here is derived from an EMBL/GenBank/DDBJ whole genome shotgun (WGS) entry which is preliminary data.</text>
</comment>
<accession>A0A8K0P138</accession>
<gene>
    <name evidence="1" type="ORF">J437_LFUL008616</name>
</gene>
<proteinExistence type="predicted"/>
<reference evidence="1" key="2">
    <citation type="submission" date="2017-10" db="EMBL/GenBank/DDBJ databases">
        <title>Ladona fulva Genome sequencing and assembly.</title>
        <authorList>
            <person name="Murali S."/>
            <person name="Richards S."/>
            <person name="Bandaranaike D."/>
            <person name="Bellair M."/>
            <person name="Blankenburg K."/>
            <person name="Chao H."/>
            <person name="Dinh H."/>
            <person name="Doddapaneni H."/>
            <person name="Dugan-Rocha S."/>
            <person name="Elkadiri S."/>
            <person name="Gnanaolivu R."/>
            <person name="Hernandez B."/>
            <person name="Skinner E."/>
            <person name="Javaid M."/>
            <person name="Lee S."/>
            <person name="Li M."/>
            <person name="Ming W."/>
            <person name="Munidasa M."/>
            <person name="Muniz J."/>
            <person name="Nguyen L."/>
            <person name="Hughes D."/>
            <person name="Osuji N."/>
            <person name="Pu L.-L."/>
            <person name="Puazo M."/>
            <person name="Qu C."/>
            <person name="Quiroz J."/>
            <person name="Raj R."/>
            <person name="Weissenberger G."/>
            <person name="Xin Y."/>
            <person name="Zou X."/>
            <person name="Han Y."/>
            <person name="Worley K."/>
            <person name="Muzny D."/>
            <person name="Gibbs R."/>
        </authorList>
    </citation>
    <scope>NUCLEOTIDE SEQUENCE</scope>
    <source>
        <strain evidence="1">Sampled in the wild</strain>
    </source>
</reference>
<dbReference type="OrthoDB" id="8068092at2759"/>
<dbReference type="AlphaFoldDB" id="A0A8K0P138"/>
<evidence type="ECO:0000313" key="1">
    <source>
        <dbReference type="EMBL" id="KAG8231845.1"/>
    </source>
</evidence>
<name>A0A8K0P138_LADFU</name>
<dbReference type="Proteomes" id="UP000792457">
    <property type="component" value="Unassembled WGS sequence"/>
</dbReference>
<organism evidence="1 2">
    <name type="scientific">Ladona fulva</name>
    <name type="common">Scarce chaser dragonfly</name>
    <name type="synonym">Libellula fulva</name>
    <dbReference type="NCBI Taxonomy" id="123851"/>
    <lineage>
        <taxon>Eukaryota</taxon>
        <taxon>Metazoa</taxon>
        <taxon>Ecdysozoa</taxon>
        <taxon>Arthropoda</taxon>
        <taxon>Hexapoda</taxon>
        <taxon>Insecta</taxon>
        <taxon>Pterygota</taxon>
        <taxon>Palaeoptera</taxon>
        <taxon>Odonata</taxon>
        <taxon>Epiprocta</taxon>
        <taxon>Anisoptera</taxon>
        <taxon>Libelluloidea</taxon>
        <taxon>Libellulidae</taxon>
        <taxon>Ladona</taxon>
    </lineage>
</organism>
<evidence type="ECO:0000313" key="2">
    <source>
        <dbReference type="Proteomes" id="UP000792457"/>
    </source>
</evidence>
<keyword evidence="2" id="KW-1185">Reference proteome</keyword>
<protein>
    <submittedName>
        <fullName evidence="1">Uncharacterized protein</fullName>
    </submittedName>
</protein>